<dbReference type="EMBL" id="JAPDNS010000002">
    <property type="protein sequence ID" value="MCW3487290.1"/>
    <property type="molecule type" value="Genomic_DNA"/>
</dbReference>
<evidence type="ECO:0000313" key="2">
    <source>
        <dbReference type="EMBL" id="MCW3487290.1"/>
    </source>
</evidence>
<evidence type="ECO:0000313" key="3">
    <source>
        <dbReference type="Proteomes" id="UP001207742"/>
    </source>
</evidence>
<dbReference type="InterPro" id="IPR028049">
    <property type="entry name" value="Imm-NTF2"/>
</dbReference>
<evidence type="ECO:0000259" key="1">
    <source>
        <dbReference type="Pfam" id="PF15655"/>
    </source>
</evidence>
<dbReference type="RefSeq" id="WP_264734100.1">
    <property type="nucleotide sequence ID" value="NZ_JAPDNR010000001.1"/>
</dbReference>
<organism evidence="2 3">
    <name type="scientific">Chitinophaga nivalis</name>
    <dbReference type="NCBI Taxonomy" id="2991709"/>
    <lineage>
        <taxon>Bacteria</taxon>
        <taxon>Pseudomonadati</taxon>
        <taxon>Bacteroidota</taxon>
        <taxon>Chitinophagia</taxon>
        <taxon>Chitinophagales</taxon>
        <taxon>Chitinophagaceae</taxon>
        <taxon>Chitinophaga</taxon>
    </lineage>
</organism>
<name>A0ABT3ITJ2_9BACT</name>
<proteinExistence type="predicted"/>
<gene>
    <name evidence="2" type="ORF">OL497_25555</name>
</gene>
<dbReference type="Pfam" id="PF15655">
    <property type="entry name" value="Imm-NTF2"/>
    <property type="match status" value="1"/>
</dbReference>
<protein>
    <submittedName>
        <fullName evidence="2">RhsIA family immunity protein</fullName>
    </submittedName>
</protein>
<reference evidence="2 3" key="1">
    <citation type="submission" date="2022-10" db="EMBL/GenBank/DDBJ databases">
        <title>Chitinophaga nivalis PC15 sp. nov., isolated from Pyeongchang county, South Korea.</title>
        <authorList>
            <person name="Trinh H.N."/>
        </authorList>
    </citation>
    <scope>NUCLEOTIDE SEQUENCE [LARGE SCALE GENOMIC DNA]</scope>
    <source>
        <strain evidence="2 3">PC14</strain>
    </source>
</reference>
<dbReference type="Proteomes" id="UP001207742">
    <property type="component" value="Unassembled WGS sequence"/>
</dbReference>
<accession>A0ABT3ITJ2</accession>
<sequence length="146" mass="17011">MKLPENNADVENHLIQIAKAYATAMNELENQMMALQKNDQAGTIDYFAVYRKAYDPVFQQYATDKRRVYGGKATSYGYPPKYDGITAETAGQVNFKSKRKAEVYFKTANNFDAEYLFVLHKEGDDWKIDNVKYKWYNNEKWSSLIM</sequence>
<comment type="caution">
    <text evidence="2">The sequence shown here is derived from an EMBL/GenBank/DDBJ whole genome shotgun (WGS) entry which is preliminary data.</text>
</comment>
<feature type="domain" description="NTF2 fold immunity protein" evidence="1">
    <location>
        <begin position="16"/>
        <end position="142"/>
    </location>
</feature>
<keyword evidence="3" id="KW-1185">Reference proteome</keyword>